<proteinExistence type="inferred from homology"/>
<evidence type="ECO:0000256" key="2">
    <source>
        <dbReference type="ARBA" id="ARBA00037999"/>
    </source>
</evidence>
<dbReference type="CDD" id="cd00616">
    <property type="entry name" value="AHBA_syn"/>
    <property type="match status" value="1"/>
</dbReference>
<evidence type="ECO:0000313" key="5">
    <source>
        <dbReference type="Proteomes" id="UP000672097"/>
    </source>
</evidence>
<dbReference type="PANTHER" id="PTHR30244">
    <property type="entry name" value="TRANSAMINASE"/>
    <property type="match status" value="1"/>
</dbReference>
<dbReference type="Proteomes" id="UP000672097">
    <property type="component" value="Unassembled WGS sequence"/>
</dbReference>
<dbReference type="GO" id="GO:0008483">
    <property type="term" value="F:transaminase activity"/>
    <property type="evidence" value="ECO:0007669"/>
    <property type="project" value="UniProtKB-KW"/>
</dbReference>
<protein>
    <submittedName>
        <fullName evidence="4">DegT/DnrJ/EryC1/StrS family aminotransferase</fullName>
    </submittedName>
</protein>
<organism evidence="4 5">
    <name type="scientific">Ideonella paludis</name>
    <dbReference type="NCBI Taxonomy" id="1233411"/>
    <lineage>
        <taxon>Bacteria</taxon>
        <taxon>Pseudomonadati</taxon>
        <taxon>Pseudomonadota</taxon>
        <taxon>Betaproteobacteria</taxon>
        <taxon>Burkholderiales</taxon>
        <taxon>Sphaerotilaceae</taxon>
        <taxon>Ideonella</taxon>
    </lineage>
</organism>
<dbReference type="RefSeq" id="WP_210804996.1">
    <property type="nucleotide sequence ID" value="NZ_JAGQDG010000001.1"/>
</dbReference>
<accession>A0ABS5DS56</accession>
<keyword evidence="4" id="KW-0808">Transferase</keyword>
<keyword evidence="1 3" id="KW-0663">Pyridoxal phosphate</keyword>
<keyword evidence="4" id="KW-0032">Aminotransferase</keyword>
<dbReference type="Pfam" id="PF01041">
    <property type="entry name" value="DegT_DnrJ_EryC1"/>
    <property type="match status" value="1"/>
</dbReference>
<sequence>MTVPFLDLQALYREDAAAYDAAYHRVMNSGRWILGPELSRFEAAFASYCGRRHAVGVGNGLEALRLALVVAGIGPGDEVIVPAHTFIATWLAVQQCGATPVPVEPEDGGFNIGPAGVRAALSARTRAVIPVHLYGHAADGPGLEALCAEHGLVLIEDAAQAQGARWGERRVGSFGQLSAFSFYPGKNLGAFGDAGAVLTDDDELAHALRQQRNYGSTQRYAHESLGTNSRLDELQAAWLQVRLAKLDAHNARRSAVAALYAQHLAGVPGLRLPATAPGSQPVWHVYAVQATAREELQHFLSECGVETLVHYPRPVYGFAPFAAHRPAAHTRSDELCAQVLSLPMGPHLSDAQVMQVCAAVHSFFEAHPA</sequence>
<dbReference type="SUPFAM" id="SSF53383">
    <property type="entry name" value="PLP-dependent transferases"/>
    <property type="match status" value="1"/>
</dbReference>
<dbReference type="EMBL" id="JAGQDG010000001">
    <property type="protein sequence ID" value="MBQ0933741.1"/>
    <property type="molecule type" value="Genomic_DNA"/>
</dbReference>
<dbReference type="InterPro" id="IPR015422">
    <property type="entry name" value="PyrdxlP-dep_Trfase_small"/>
</dbReference>
<comment type="caution">
    <text evidence="4">The sequence shown here is derived from an EMBL/GenBank/DDBJ whole genome shotgun (WGS) entry which is preliminary data.</text>
</comment>
<dbReference type="InterPro" id="IPR015424">
    <property type="entry name" value="PyrdxlP-dep_Trfase"/>
</dbReference>
<dbReference type="PANTHER" id="PTHR30244:SF36">
    <property type="entry name" value="3-OXO-GLUCOSE-6-PHOSPHATE:GLUTAMATE AMINOTRANSFERASE"/>
    <property type="match status" value="1"/>
</dbReference>
<gene>
    <name evidence="4" type="ORF">KAK11_00265</name>
</gene>
<name>A0ABS5DS56_9BURK</name>
<comment type="similarity">
    <text evidence="2 3">Belongs to the DegT/DnrJ/EryC1 family.</text>
</comment>
<dbReference type="InterPro" id="IPR015421">
    <property type="entry name" value="PyrdxlP-dep_Trfase_major"/>
</dbReference>
<reference evidence="4 5" key="1">
    <citation type="submission" date="2021-04" db="EMBL/GenBank/DDBJ databases">
        <title>The genome sequence of type strain Ideonella paludis KCTC 32238.</title>
        <authorList>
            <person name="Liu Y."/>
        </authorList>
    </citation>
    <scope>NUCLEOTIDE SEQUENCE [LARGE SCALE GENOMIC DNA]</scope>
    <source>
        <strain evidence="4 5">KCTC 32238</strain>
    </source>
</reference>
<evidence type="ECO:0000313" key="4">
    <source>
        <dbReference type="EMBL" id="MBQ0933741.1"/>
    </source>
</evidence>
<evidence type="ECO:0000256" key="1">
    <source>
        <dbReference type="ARBA" id="ARBA00022898"/>
    </source>
</evidence>
<dbReference type="Gene3D" id="3.90.1150.10">
    <property type="entry name" value="Aspartate Aminotransferase, domain 1"/>
    <property type="match status" value="1"/>
</dbReference>
<dbReference type="PIRSF" id="PIRSF000390">
    <property type="entry name" value="PLP_StrS"/>
    <property type="match status" value="1"/>
</dbReference>
<keyword evidence="5" id="KW-1185">Reference proteome</keyword>
<dbReference type="Gene3D" id="3.40.640.10">
    <property type="entry name" value="Type I PLP-dependent aspartate aminotransferase-like (Major domain)"/>
    <property type="match status" value="1"/>
</dbReference>
<dbReference type="InterPro" id="IPR000653">
    <property type="entry name" value="DegT/StrS_aminotransferase"/>
</dbReference>
<evidence type="ECO:0000256" key="3">
    <source>
        <dbReference type="RuleBase" id="RU004508"/>
    </source>
</evidence>